<sequence length="150" mass="16906">MNLLAIVGVWFVVFGSSSAFYSPSDDVIKLTGANFETAVLDSEKVWVVQFYATWCRYSQDLAPEYRRVATALKGVINVGAVNCEEGQAERKLCEQIVYIDHYPTVLIFGADKYSPLEYDGDNTAKDIFWVALHEMEKSLPAKTYTDAERN</sequence>
<dbReference type="EMBL" id="KE525036">
    <property type="protein sequence ID" value="KFB40745.1"/>
    <property type="molecule type" value="Genomic_DNA"/>
</dbReference>
<dbReference type="Gene3D" id="3.40.30.10">
    <property type="entry name" value="Glutaredoxin"/>
    <property type="match status" value="1"/>
</dbReference>
<dbReference type="GO" id="GO:0034976">
    <property type="term" value="P:response to endoplasmic reticulum stress"/>
    <property type="evidence" value="ECO:0007669"/>
    <property type="project" value="TreeGrafter"/>
</dbReference>
<accession>A0A084VS01</accession>
<evidence type="ECO:0000313" key="5">
    <source>
        <dbReference type="Proteomes" id="UP000030765"/>
    </source>
</evidence>
<dbReference type="GO" id="GO:0016853">
    <property type="term" value="F:isomerase activity"/>
    <property type="evidence" value="ECO:0007669"/>
    <property type="project" value="UniProtKB-KW"/>
</dbReference>
<dbReference type="AlphaFoldDB" id="A0A084VS01"/>
<dbReference type="EMBL" id="ATLV01015787">
    <property type="status" value="NOT_ANNOTATED_CDS"/>
    <property type="molecule type" value="Genomic_DNA"/>
</dbReference>
<reference evidence="3 5" key="1">
    <citation type="journal article" date="2014" name="BMC Genomics">
        <title>Genome sequence of Anopheles sinensis provides insight into genetics basis of mosquito competence for malaria parasites.</title>
        <authorList>
            <person name="Zhou D."/>
            <person name="Zhang D."/>
            <person name="Ding G."/>
            <person name="Shi L."/>
            <person name="Hou Q."/>
            <person name="Ye Y."/>
            <person name="Xu Y."/>
            <person name="Zhou H."/>
            <person name="Xiong C."/>
            <person name="Li S."/>
            <person name="Yu J."/>
            <person name="Hong S."/>
            <person name="Yu X."/>
            <person name="Zou P."/>
            <person name="Chen C."/>
            <person name="Chang X."/>
            <person name="Wang W."/>
            <person name="Lv Y."/>
            <person name="Sun Y."/>
            <person name="Ma L."/>
            <person name="Shen B."/>
            <person name="Zhu C."/>
        </authorList>
    </citation>
    <scope>NUCLEOTIDE SEQUENCE [LARGE SCALE GENOMIC DNA]</scope>
</reference>
<dbReference type="PANTHER" id="PTHR45815:SF3">
    <property type="entry name" value="PROTEIN DISULFIDE-ISOMERASE A6"/>
    <property type="match status" value="1"/>
</dbReference>
<dbReference type="Proteomes" id="UP000030765">
    <property type="component" value="Unassembled WGS sequence"/>
</dbReference>
<dbReference type="PROSITE" id="PS51352">
    <property type="entry name" value="THIOREDOXIN_2"/>
    <property type="match status" value="1"/>
</dbReference>
<protein>
    <submittedName>
        <fullName evidence="3 4">Disulfide-isomerase A6</fullName>
    </submittedName>
</protein>
<dbReference type="EnsemblMetazoa" id="ASIC008172-RA">
    <property type="protein sequence ID" value="ASIC008172-PA"/>
    <property type="gene ID" value="ASIC008172"/>
</dbReference>
<keyword evidence="3" id="KW-0413">Isomerase</keyword>
<organism evidence="3">
    <name type="scientific">Anopheles sinensis</name>
    <name type="common">Mosquito</name>
    <dbReference type="NCBI Taxonomy" id="74873"/>
    <lineage>
        <taxon>Eukaryota</taxon>
        <taxon>Metazoa</taxon>
        <taxon>Ecdysozoa</taxon>
        <taxon>Arthropoda</taxon>
        <taxon>Hexapoda</taxon>
        <taxon>Insecta</taxon>
        <taxon>Pterygota</taxon>
        <taxon>Neoptera</taxon>
        <taxon>Endopterygota</taxon>
        <taxon>Diptera</taxon>
        <taxon>Nematocera</taxon>
        <taxon>Culicoidea</taxon>
        <taxon>Culicidae</taxon>
        <taxon>Anophelinae</taxon>
        <taxon>Anopheles</taxon>
    </lineage>
</organism>
<keyword evidence="5" id="KW-1185">Reference proteome</keyword>
<dbReference type="InterPro" id="IPR013766">
    <property type="entry name" value="Thioredoxin_domain"/>
</dbReference>
<feature type="domain" description="Thioredoxin" evidence="2">
    <location>
        <begin position="16"/>
        <end position="137"/>
    </location>
</feature>
<gene>
    <name evidence="3" type="ORF">ZHAS_00008172</name>
</gene>
<dbReference type="SUPFAM" id="SSF52833">
    <property type="entry name" value="Thioredoxin-like"/>
    <property type="match status" value="1"/>
</dbReference>
<dbReference type="STRING" id="74873.A0A084VS01"/>
<proteinExistence type="predicted"/>
<dbReference type="GO" id="GO:0015035">
    <property type="term" value="F:protein-disulfide reductase activity"/>
    <property type="evidence" value="ECO:0007669"/>
    <property type="project" value="TreeGrafter"/>
</dbReference>
<dbReference type="OrthoDB" id="10264505at2759"/>
<dbReference type="PANTHER" id="PTHR45815">
    <property type="entry name" value="PROTEIN DISULFIDE-ISOMERASE A6"/>
    <property type="match status" value="1"/>
</dbReference>
<name>A0A084VS01_ANOSI</name>
<evidence type="ECO:0000259" key="2">
    <source>
        <dbReference type="PROSITE" id="PS51352"/>
    </source>
</evidence>
<feature type="signal peptide" evidence="1">
    <location>
        <begin position="1"/>
        <end position="19"/>
    </location>
</feature>
<evidence type="ECO:0000313" key="3">
    <source>
        <dbReference type="EMBL" id="KFB40745.1"/>
    </source>
</evidence>
<dbReference type="OMA" id="KVDCTHE"/>
<reference evidence="4" key="2">
    <citation type="submission" date="2020-05" db="UniProtKB">
        <authorList>
            <consortium name="EnsemblMetazoa"/>
        </authorList>
    </citation>
    <scope>IDENTIFICATION</scope>
</reference>
<dbReference type="Pfam" id="PF00085">
    <property type="entry name" value="Thioredoxin"/>
    <property type="match status" value="1"/>
</dbReference>
<evidence type="ECO:0000256" key="1">
    <source>
        <dbReference type="SAM" id="SignalP"/>
    </source>
</evidence>
<dbReference type="InterPro" id="IPR036249">
    <property type="entry name" value="Thioredoxin-like_sf"/>
</dbReference>
<dbReference type="VEuPathDB" id="VectorBase:ASIC008172"/>
<dbReference type="GO" id="GO:0005788">
    <property type="term" value="C:endoplasmic reticulum lumen"/>
    <property type="evidence" value="ECO:0007669"/>
    <property type="project" value="TreeGrafter"/>
</dbReference>
<dbReference type="VEuPathDB" id="VectorBase:ASIS024514"/>
<keyword evidence="1" id="KW-0732">Signal</keyword>
<evidence type="ECO:0000313" key="4">
    <source>
        <dbReference type="EnsemblMetazoa" id="ASIC008172-PA"/>
    </source>
</evidence>
<feature type="chain" id="PRO_5010759875" evidence="1">
    <location>
        <begin position="20"/>
        <end position="150"/>
    </location>
</feature>